<gene>
    <name evidence="2" type="ORF">PHMEG_00026975</name>
</gene>
<evidence type="ECO:0000256" key="1">
    <source>
        <dbReference type="SAM" id="MobiDB-lite"/>
    </source>
</evidence>
<accession>A0A225V927</accession>
<feature type="region of interest" description="Disordered" evidence="1">
    <location>
        <begin position="1"/>
        <end position="22"/>
    </location>
</feature>
<organism evidence="2 3">
    <name type="scientific">Phytophthora megakarya</name>
    <dbReference type="NCBI Taxonomy" id="4795"/>
    <lineage>
        <taxon>Eukaryota</taxon>
        <taxon>Sar</taxon>
        <taxon>Stramenopiles</taxon>
        <taxon>Oomycota</taxon>
        <taxon>Peronosporomycetes</taxon>
        <taxon>Peronosporales</taxon>
        <taxon>Peronosporaceae</taxon>
        <taxon>Phytophthora</taxon>
    </lineage>
</organism>
<protein>
    <submittedName>
        <fullName evidence="2">Uncharacterized protein</fullName>
    </submittedName>
</protein>
<dbReference type="EMBL" id="NBNE01006728">
    <property type="protein sequence ID" value="OWZ01604.1"/>
    <property type="molecule type" value="Genomic_DNA"/>
</dbReference>
<evidence type="ECO:0000313" key="3">
    <source>
        <dbReference type="Proteomes" id="UP000198211"/>
    </source>
</evidence>
<evidence type="ECO:0000313" key="2">
    <source>
        <dbReference type="EMBL" id="OWZ01604.1"/>
    </source>
</evidence>
<proteinExistence type="predicted"/>
<keyword evidence="3" id="KW-1185">Reference proteome</keyword>
<feature type="compositionally biased region" description="Basic and acidic residues" evidence="1">
    <location>
        <begin position="373"/>
        <end position="387"/>
    </location>
</feature>
<comment type="caution">
    <text evidence="2">The sequence shown here is derived from an EMBL/GenBank/DDBJ whole genome shotgun (WGS) entry which is preliminary data.</text>
</comment>
<feature type="region of interest" description="Disordered" evidence="1">
    <location>
        <begin position="341"/>
        <end position="421"/>
    </location>
</feature>
<sequence>MALTRSQAPALAKAQADAEANAQANFHPAEDTALVPHNSIAQSPVFELTPIATEHVMNLTQHFIAQTQALAEEQAMFQYQQRGEADAQNAALMAVQASTASSVHQLTEQQRLIAHQLSEALTATHSELANQFQRMQVLEGERILQIAKYVTVKIDEALQEVQNTRREIVSQTDGARQLLNEFKHAAANNQDSVVAHIRQVVEEKLAALHQDSCGLDATQVHRRVEDAVTAAFAGSKVMFDADLQRMRSEIHQEVKAKIDEPVRCLVKELTTQAVRQLESRLQNAITITQSELNLQMQRQANATSVLHDKLRKQQVRSKHQSEQVDPTQLKTSIREVFCSNPDLVGPGQVELQTPTNGTEYKTSDSDDDVSMNEEDRQLEKRMQDAWRKNYLCGKSGDADAAKDRKNAQSGKEGEKFRLHVT</sequence>
<dbReference type="AlphaFoldDB" id="A0A225V927"/>
<feature type="compositionally biased region" description="Low complexity" evidence="1">
    <location>
        <begin position="7"/>
        <end position="22"/>
    </location>
</feature>
<feature type="compositionally biased region" description="Basic and acidic residues" evidence="1">
    <location>
        <begin position="396"/>
        <end position="421"/>
    </location>
</feature>
<dbReference type="OrthoDB" id="129607at2759"/>
<feature type="compositionally biased region" description="Polar residues" evidence="1">
    <location>
        <begin position="350"/>
        <end position="360"/>
    </location>
</feature>
<name>A0A225V927_9STRA</name>
<reference evidence="3" key="1">
    <citation type="submission" date="2017-03" db="EMBL/GenBank/DDBJ databases">
        <title>Phytopthora megakarya and P. palmivora, two closely related causual agents of cacao black pod achieved similar genome size and gene model numbers by different mechanisms.</title>
        <authorList>
            <person name="Ali S."/>
            <person name="Shao J."/>
            <person name="Larry D.J."/>
            <person name="Kronmiller B."/>
            <person name="Shen D."/>
            <person name="Strem M.D."/>
            <person name="Melnick R.L."/>
            <person name="Guiltinan M.J."/>
            <person name="Tyler B.M."/>
            <person name="Meinhardt L.W."/>
            <person name="Bailey B.A."/>
        </authorList>
    </citation>
    <scope>NUCLEOTIDE SEQUENCE [LARGE SCALE GENOMIC DNA]</scope>
    <source>
        <strain evidence="3">zdho120</strain>
    </source>
</reference>
<dbReference type="Proteomes" id="UP000198211">
    <property type="component" value="Unassembled WGS sequence"/>
</dbReference>